<dbReference type="OrthoDB" id="1114078at2759"/>
<evidence type="ECO:0000256" key="2">
    <source>
        <dbReference type="SAM" id="MobiDB-lite"/>
    </source>
</evidence>
<gene>
    <name evidence="3" type="ordered locus">AALP_Aa3g291400</name>
</gene>
<dbReference type="Gramene" id="KFK39812">
    <property type="protein sequence ID" value="KFK39812"/>
    <property type="gene ID" value="AALP_AA3G291400"/>
</dbReference>
<dbReference type="PANTHER" id="PTHR31099:SF49">
    <property type="entry name" value="MYOSIN HEAVY CHAIN-LIKE PROTEIN"/>
    <property type="match status" value="1"/>
</dbReference>
<feature type="region of interest" description="Disordered" evidence="2">
    <location>
        <begin position="274"/>
        <end position="361"/>
    </location>
</feature>
<feature type="compositionally biased region" description="Low complexity" evidence="2">
    <location>
        <begin position="324"/>
        <end position="335"/>
    </location>
</feature>
<feature type="compositionally biased region" description="Basic residues" evidence="2">
    <location>
        <begin position="304"/>
        <end position="313"/>
    </location>
</feature>
<evidence type="ECO:0000313" key="4">
    <source>
        <dbReference type="Proteomes" id="UP000029120"/>
    </source>
</evidence>
<name>A0A087HCG0_ARAAL</name>
<dbReference type="EMBL" id="CM002871">
    <property type="protein sequence ID" value="KFK39812.1"/>
    <property type="molecule type" value="Genomic_DNA"/>
</dbReference>
<dbReference type="AlphaFoldDB" id="A0A087HCG0"/>
<proteinExistence type="predicted"/>
<sequence length="603" mass="67538">MDPYPVLPEFDEIPIVVKSEGYEWPAEAILTQEQEKEFLHVLFVEKKARRERQGMKYKKRGNVDPPGSTLCSAESLDKLRTEFEVANEVEFSLPKSSGRADDPPPGYFTMYENSIEECFLTFPIPPLILDYFWRHKIALAQTTPRGIQHLVGILVGGRECRQKVTVDHYLNLLKIGSRGMVGNDMIVAIRAQVGCLVVDDHPTKDRHWINYFFYVKIFEASVGDQWLEKVVTRWRYRGPSGFPPCPDGLFTDFLSAEMTAQERAQAENLTADVETNPAGGQEGGVQDQPIVSGEISEVPQEKLKKSRRSKKPPRVPLSDRFIPSSEAGASASGTALEQDEESHSARRKKKRSRRSSSFGRVPSPVRAVLTDGISESVIDDSKTAAWFANIQYHGNDGPLPAELVADSDFGLARKLYDRRELSRKSCANAQTRLGIEMDHRKSVESELQAYQRRCVEAEERAIEESAKASTLQRQLTEEKIIITSRIKRATKAAMRTFATKFQGKIDRAKEKIRTLGGNPKKKLVQLAQVEANIEFARILREAPDSFDAEAAKAEAWLPNVAGGDDNVSLETLAADVGVRAFDGSMTDELGMNHDDDEYVNIDD</sequence>
<organism evidence="3 4">
    <name type="scientific">Arabis alpina</name>
    <name type="common">Alpine rock-cress</name>
    <dbReference type="NCBI Taxonomy" id="50452"/>
    <lineage>
        <taxon>Eukaryota</taxon>
        <taxon>Viridiplantae</taxon>
        <taxon>Streptophyta</taxon>
        <taxon>Embryophyta</taxon>
        <taxon>Tracheophyta</taxon>
        <taxon>Spermatophyta</taxon>
        <taxon>Magnoliopsida</taxon>
        <taxon>eudicotyledons</taxon>
        <taxon>Gunneridae</taxon>
        <taxon>Pentapetalae</taxon>
        <taxon>rosids</taxon>
        <taxon>malvids</taxon>
        <taxon>Brassicales</taxon>
        <taxon>Brassicaceae</taxon>
        <taxon>Arabideae</taxon>
        <taxon>Arabis</taxon>
    </lineage>
</organism>
<feature type="compositionally biased region" description="Basic residues" evidence="2">
    <location>
        <begin position="345"/>
        <end position="354"/>
    </location>
</feature>
<keyword evidence="1" id="KW-0175">Coiled coil</keyword>
<keyword evidence="4" id="KW-1185">Reference proteome</keyword>
<accession>A0A087HCG0</accession>
<feature type="coiled-coil region" evidence="1">
    <location>
        <begin position="440"/>
        <end position="474"/>
    </location>
</feature>
<protein>
    <submittedName>
        <fullName evidence="3">Uncharacterized protein</fullName>
    </submittedName>
</protein>
<evidence type="ECO:0000313" key="3">
    <source>
        <dbReference type="EMBL" id="KFK39812.1"/>
    </source>
</evidence>
<reference evidence="4" key="1">
    <citation type="journal article" date="2015" name="Nat. Plants">
        <title>Genome expansion of Arabis alpina linked with retrotransposition and reduced symmetric DNA methylation.</title>
        <authorList>
            <person name="Willing E.M."/>
            <person name="Rawat V."/>
            <person name="Mandakova T."/>
            <person name="Maumus F."/>
            <person name="James G.V."/>
            <person name="Nordstroem K.J."/>
            <person name="Becker C."/>
            <person name="Warthmann N."/>
            <person name="Chica C."/>
            <person name="Szarzynska B."/>
            <person name="Zytnicki M."/>
            <person name="Albani M.C."/>
            <person name="Kiefer C."/>
            <person name="Bergonzi S."/>
            <person name="Castaings L."/>
            <person name="Mateos J.L."/>
            <person name="Berns M.C."/>
            <person name="Bujdoso N."/>
            <person name="Piofczyk T."/>
            <person name="de Lorenzo L."/>
            <person name="Barrero-Sicilia C."/>
            <person name="Mateos I."/>
            <person name="Piednoel M."/>
            <person name="Hagmann J."/>
            <person name="Chen-Min-Tao R."/>
            <person name="Iglesias-Fernandez R."/>
            <person name="Schuster S.C."/>
            <person name="Alonso-Blanco C."/>
            <person name="Roudier F."/>
            <person name="Carbonero P."/>
            <person name="Paz-Ares J."/>
            <person name="Davis S.J."/>
            <person name="Pecinka A."/>
            <person name="Quesneville H."/>
            <person name="Colot V."/>
            <person name="Lysak M.A."/>
            <person name="Weigel D."/>
            <person name="Coupland G."/>
            <person name="Schneeberger K."/>
        </authorList>
    </citation>
    <scope>NUCLEOTIDE SEQUENCE [LARGE SCALE GENOMIC DNA]</scope>
    <source>
        <strain evidence="4">cv. Pajares</strain>
    </source>
</reference>
<evidence type="ECO:0000256" key="1">
    <source>
        <dbReference type="SAM" id="Coils"/>
    </source>
</evidence>
<dbReference type="PANTHER" id="PTHR31099">
    <property type="entry name" value="OS06G0165300 PROTEIN"/>
    <property type="match status" value="1"/>
</dbReference>
<dbReference type="Proteomes" id="UP000029120">
    <property type="component" value="Chromosome 3"/>
</dbReference>